<feature type="domain" description="CopC" evidence="10">
    <location>
        <begin position="37"/>
        <end position="135"/>
    </location>
</feature>
<feature type="transmembrane region" description="Helical" evidence="9">
    <location>
        <begin position="402"/>
        <end position="426"/>
    </location>
</feature>
<evidence type="ECO:0000256" key="9">
    <source>
        <dbReference type="SAM" id="Phobius"/>
    </source>
</evidence>
<accession>A0A5D0CNC9</accession>
<dbReference type="InterPro" id="IPR014755">
    <property type="entry name" value="Cu-Rt/internalin_Ig-like"/>
</dbReference>
<evidence type="ECO:0000259" key="10">
    <source>
        <dbReference type="Pfam" id="PF04234"/>
    </source>
</evidence>
<dbReference type="AlphaFoldDB" id="A0A5D0CNC9"/>
<dbReference type="Pfam" id="PF05425">
    <property type="entry name" value="CopD"/>
    <property type="match status" value="1"/>
</dbReference>
<dbReference type="InterPro" id="IPR014756">
    <property type="entry name" value="Ig_E-set"/>
</dbReference>
<dbReference type="GO" id="GO:0042597">
    <property type="term" value="C:periplasmic space"/>
    <property type="evidence" value="ECO:0007669"/>
    <property type="project" value="InterPro"/>
</dbReference>
<reference evidence="12 13" key="1">
    <citation type="submission" date="2019-08" db="EMBL/GenBank/DDBJ databases">
        <title>Genome sequencing of Paenibacillus faecis DSM 23593(T).</title>
        <authorList>
            <person name="Kook J.-K."/>
            <person name="Park S.-N."/>
            <person name="Lim Y.K."/>
        </authorList>
    </citation>
    <scope>NUCLEOTIDE SEQUENCE [LARGE SCALE GENOMIC DNA]</scope>
    <source>
        <strain evidence="12 13">DSM 23593</strain>
    </source>
</reference>
<keyword evidence="8 9" id="KW-0472">Membrane</keyword>
<feature type="transmembrane region" description="Helical" evidence="9">
    <location>
        <begin position="367"/>
        <end position="390"/>
    </location>
</feature>
<evidence type="ECO:0000256" key="2">
    <source>
        <dbReference type="ARBA" id="ARBA00022475"/>
    </source>
</evidence>
<keyword evidence="5" id="KW-0732">Signal</keyword>
<dbReference type="InterPro" id="IPR007348">
    <property type="entry name" value="CopC_dom"/>
</dbReference>
<evidence type="ECO:0000256" key="7">
    <source>
        <dbReference type="ARBA" id="ARBA00023008"/>
    </source>
</evidence>
<organism evidence="12 13">
    <name type="scientific">Paenibacillus faecis</name>
    <dbReference type="NCBI Taxonomy" id="862114"/>
    <lineage>
        <taxon>Bacteria</taxon>
        <taxon>Bacillati</taxon>
        <taxon>Bacillota</taxon>
        <taxon>Bacilli</taxon>
        <taxon>Bacillales</taxon>
        <taxon>Paenibacillaceae</taxon>
        <taxon>Paenibacillus</taxon>
    </lineage>
</organism>
<comment type="caution">
    <text evidence="12">The sequence shown here is derived from an EMBL/GenBank/DDBJ whole genome shotgun (WGS) entry which is preliminary data.</text>
</comment>
<keyword evidence="3 9" id="KW-0812">Transmembrane</keyword>
<gene>
    <name evidence="12" type="ORF">FRY98_20450</name>
</gene>
<evidence type="ECO:0000313" key="12">
    <source>
        <dbReference type="EMBL" id="TYA11513.1"/>
    </source>
</evidence>
<dbReference type="Gene3D" id="2.60.40.1220">
    <property type="match status" value="1"/>
</dbReference>
<feature type="transmembrane region" description="Helical" evidence="9">
    <location>
        <begin position="438"/>
        <end position="457"/>
    </location>
</feature>
<dbReference type="OrthoDB" id="2353937at2"/>
<keyword evidence="4" id="KW-0479">Metal-binding</keyword>
<feature type="transmembrane region" description="Helical" evidence="9">
    <location>
        <begin position="283"/>
        <end position="306"/>
    </location>
</feature>
<evidence type="ECO:0000313" key="13">
    <source>
        <dbReference type="Proteomes" id="UP000325218"/>
    </source>
</evidence>
<name>A0A5D0CNC9_9BACL</name>
<feature type="domain" description="Copper resistance protein D" evidence="11">
    <location>
        <begin position="365"/>
        <end position="457"/>
    </location>
</feature>
<evidence type="ECO:0008006" key="14">
    <source>
        <dbReference type="Google" id="ProtNLM"/>
    </source>
</evidence>
<dbReference type="Pfam" id="PF04234">
    <property type="entry name" value="CopC"/>
    <property type="match status" value="1"/>
</dbReference>
<evidence type="ECO:0000256" key="3">
    <source>
        <dbReference type="ARBA" id="ARBA00022692"/>
    </source>
</evidence>
<feature type="transmembrane region" description="Helical" evidence="9">
    <location>
        <begin position="165"/>
        <end position="184"/>
    </location>
</feature>
<evidence type="ECO:0000256" key="5">
    <source>
        <dbReference type="ARBA" id="ARBA00022729"/>
    </source>
</evidence>
<dbReference type="GO" id="GO:0006825">
    <property type="term" value="P:copper ion transport"/>
    <property type="evidence" value="ECO:0007669"/>
    <property type="project" value="InterPro"/>
</dbReference>
<dbReference type="EMBL" id="VSDO01000004">
    <property type="protein sequence ID" value="TYA11513.1"/>
    <property type="molecule type" value="Genomic_DNA"/>
</dbReference>
<evidence type="ECO:0000256" key="1">
    <source>
        <dbReference type="ARBA" id="ARBA00004651"/>
    </source>
</evidence>
<dbReference type="GO" id="GO:0046688">
    <property type="term" value="P:response to copper ion"/>
    <property type="evidence" value="ECO:0007669"/>
    <property type="project" value="InterPro"/>
</dbReference>
<feature type="transmembrane region" description="Helical" evidence="9">
    <location>
        <begin position="204"/>
        <end position="224"/>
    </location>
</feature>
<comment type="subcellular location">
    <subcellularLocation>
        <location evidence="1">Cell membrane</location>
        <topology evidence="1">Multi-pass membrane protein</topology>
    </subcellularLocation>
</comment>
<feature type="transmembrane region" description="Helical" evidence="9">
    <location>
        <begin position="326"/>
        <end position="346"/>
    </location>
</feature>
<dbReference type="Proteomes" id="UP000325218">
    <property type="component" value="Unassembled WGS sequence"/>
</dbReference>
<keyword evidence="7" id="KW-0186">Copper</keyword>
<evidence type="ECO:0000259" key="11">
    <source>
        <dbReference type="Pfam" id="PF05425"/>
    </source>
</evidence>
<dbReference type="GO" id="GO:0005507">
    <property type="term" value="F:copper ion binding"/>
    <property type="evidence" value="ECO:0007669"/>
    <property type="project" value="InterPro"/>
</dbReference>
<evidence type="ECO:0000256" key="6">
    <source>
        <dbReference type="ARBA" id="ARBA00022989"/>
    </source>
</evidence>
<keyword evidence="2" id="KW-1003">Cell membrane</keyword>
<dbReference type="SUPFAM" id="SSF81296">
    <property type="entry name" value="E set domains"/>
    <property type="match status" value="1"/>
</dbReference>
<dbReference type="InterPro" id="IPR032694">
    <property type="entry name" value="CopC/D"/>
</dbReference>
<keyword evidence="6 9" id="KW-1133">Transmembrane helix</keyword>
<dbReference type="PANTHER" id="PTHR34820:SF4">
    <property type="entry name" value="INNER MEMBRANE PROTEIN YEBZ"/>
    <property type="match status" value="1"/>
</dbReference>
<dbReference type="GO" id="GO:0005886">
    <property type="term" value="C:plasma membrane"/>
    <property type="evidence" value="ECO:0007669"/>
    <property type="project" value="UniProtKB-SubCell"/>
</dbReference>
<dbReference type="PANTHER" id="PTHR34820">
    <property type="entry name" value="INNER MEMBRANE PROTEIN YEBZ"/>
    <property type="match status" value="1"/>
</dbReference>
<sequence length="575" mass="60910">MLGGERLNFSKLWKYTLMVIWICGLGVSAFPLSAAAHASVVESYPVSGSILKTPPDSVYVRFNEPIEPVFSSLEVLGPNGEQAVQGSPGAAHDQAQPDKLAAVLKPGLPEGAYTLKWRVVSSDGHPVEGTIPFQVGDESGAAVQTPSNSDVSKDAPGTVSLLVRWIWYAGMTLYTGTLLFHSVLLSPGSPGNFGSGLVRRSRTLLIAGLAAAGVGLVMTLPLQASSYKGDLQGLLYGGALRQTLNQTAFGTVWKVQILLFLVLAAITWIGIRSWNKQNSGSKGGYRFFVVTATVVSQALLLSKAFLGHAAVAGNKGLAIFADYLHLSASSLWLGGLLAIALLLPLAAKEDASATGTGQPAALYWETLQRFSTAAAVCVAVLLASGLYGAFLHIPEFHALWSTSYGLTLLAKIGLLLPMLLLALSGLLRSRRRTRRPKAALWAELGLGAVVLLLAALLTSQPPASSAEIQQPGRLEASVSGYRIALDVAPAAVGKNQFKVSLKNLQGHPVEEIEQITLRLTSNEMDMGTIEVVLPGAQPEGQGLITMGGSWNVRVHILLKNLDTIDHEFTLNVDSI</sequence>
<evidence type="ECO:0000256" key="8">
    <source>
        <dbReference type="ARBA" id="ARBA00023136"/>
    </source>
</evidence>
<keyword evidence="13" id="KW-1185">Reference proteome</keyword>
<dbReference type="InterPro" id="IPR008457">
    <property type="entry name" value="Cu-R_CopD_dom"/>
</dbReference>
<evidence type="ECO:0000256" key="4">
    <source>
        <dbReference type="ARBA" id="ARBA00022723"/>
    </source>
</evidence>
<feature type="transmembrane region" description="Helical" evidence="9">
    <location>
        <begin position="253"/>
        <end position="271"/>
    </location>
</feature>
<proteinExistence type="predicted"/>
<protein>
    <recommendedName>
        <fullName evidence="14">Copper resistance protein CopC</fullName>
    </recommendedName>
</protein>